<dbReference type="EMBL" id="FMPI01000031">
    <property type="protein sequence ID" value="SCT50376.1"/>
    <property type="molecule type" value="Genomic_DNA"/>
</dbReference>
<dbReference type="Pfam" id="PF03703">
    <property type="entry name" value="bPH_2"/>
    <property type="match status" value="1"/>
</dbReference>
<dbReference type="PANTHER" id="PTHR34473:SF2">
    <property type="entry name" value="UPF0699 TRANSMEMBRANE PROTEIN YDBT"/>
    <property type="match status" value="1"/>
</dbReference>
<keyword evidence="5" id="KW-1185">Reference proteome</keyword>
<dbReference type="AlphaFoldDB" id="A0A1D4RSD8"/>
<feature type="transmembrane region" description="Helical" evidence="1">
    <location>
        <begin position="17"/>
        <end position="39"/>
    </location>
</feature>
<evidence type="ECO:0000313" key="6">
    <source>
        <dbReference type="Proteomes" id="UP000095768"/>
    </source>
</evidence>
<reference evidence="4 6" key="1">
    <citation type="submission" date="2016-09" db="EMBL/GenBank/DDBJ databases">
        <authorList>
            <consortium name="Pathogen Informatics"/>
        </authorList>
    </citation>
    <scope>NUCLEOTIDE SEQUENCE [LARGE SCALE GENOMIC DNA]</scope>
    <source>
        <strain evidence="4 6">82B</strain>
    </source>
</reference>
<sequence length="159" mass="19280">MENDQLLKKSPIQAKKYYYLVEGLEFIVNLIVTIVLIFLWSHFHWWHFLIYIFIGLLILDLLYALIGPWIKYNYTYYRVNKDYIEIKRDFFFKKQEIVKFERTQFIEQKYNPMLKKLSLVKLSLVTAGHHVTFPLMHTEDAETFESTTFDYLRGADFDV</sequence>
<protein>
    <submittedName>
        <fullName evidence="4">Membrane protein</fullName>
    </submittedName>
</protein>
<keyword evidence="1" id="KW-1133">Transmembrane helix</keyword>
<dbReference type="InterPro" id="IPR005182">
    <property type="entry name" value="YdbS-like_PH"/>
</dbReference>
<name>A0A1D4RSD8_9STAP</name>
<dbReference type="EMBL" id="FMPG01000022">
    <property type="protein sequence ID" value="SCT51418.1"/>
    <property type="molecule type" value="Genomic_DNA"/>
</dbReference>
<dbReference type="RefSeq" id="WP_069996645.1">
    <property type="nucleotide sequence ID" value="NZ_FMPG01000022.1"/>
</dbReference>
<accession>A0A1D4RSD8</accession>
<keyword evidence="1" id="KW-0812">Transmembrane</keyword>
<gene>
    <name evidence="4" type="ORF">SAMEA2297795_02657</name>
    <name evidence="3" type="ORF">SAMEA2297796_02530</name>
</gene>
<evidence type="ECO:0000313" key="4">
    <source>
        <dbReference type="EMBL" id="SCT51418.1"/>
    </source>
</evidence>
<dbReference type="Proteomes" id="UP000095768">
    <property type="component" value="Unassembled WGS sequence"/>
</dbReference>
<feature type="transmembrane region" description="Helical" evidence="1">
    <location>
        <begin position="45"/>
        <end position="66"/>
    </location>
</feature>
<evidence type="ECO:0000256" key="1">
    <source>
        <dbReference type="SAM" id="Phobius"/>
    </source>
</evidence>
<dbReference type="OrthoDB" id="2417924at2"/>
<evidence type="ECO:0000313" key="3">
    <source>
        <dbReference type="EMBL" id="SCT50376.1"/>
    </source>
</evidence>
<evidence type="ECO:0000259" key="2">
    <source>
        <dbReference type="Pfam" id="PF03703"/>
    </source>
</evidence>
<reference evidence="3 5" key="2">
    <citation type="submission" date="2016-09" db="EMBL/GenBank/DDBJ databases">
        <authorList>
            <consortium name="Pathogen Informatics"/>
            <person name="Sun Q."/>
            <person name="Inoue M."/>
        </authorList>
    </citation>
    <scope>NUCLEOTIDE SEQUENCE [LARGE SCALE GENOMIC DNA]</scope>
    <source>
        <strain evidence="3 5">82C</strain>
    </source>
</reference>
<proteinExistence type="predicted"/>
<keyword evidence="1" id="KW-0472">Membrane</keyword>
<dbReference type="Proteomes" id="UP000095412">
    <property type="component" value="Unassembled WGS sequence"/>
</dbReference>
<feature type="domain" description="YdbS-like PH" evidence="2">
    <location>
        <begin position="74"/>
        <end position="145"/>
    </location>
</feature>
<evidence type="ECO:0000313" key="5">
    <source>
        <dbReference type="Proteomes" id="UP000095412"/>
    </source>
</evidence>
<dbReference type="PANTHER" id="PTHR34473">
    <property type="entry name" value="UPF0699 TRANSMEMBRANE PROTEIN YDBS"/>
    <property type="match status" value="1"/>
</dbReference>
<organism evidence="4 6">
    <name type="scientific">Staphylococcus caeli</name>
    <dbReference type="NCBI Taxonomy" id="2201815"/>
    <lineage>
        <taxon>Bacteria</taxon>
        <taxon>Bacillati</taxon>
        <taxon>Bacillota</taxon>
        <taxon>Bacilli</taxon>
        <taxon>Bacillales</taxon>
        <taxon>Staphylococcaceae</taxon>
        <taxon>Staphylococcus</taxon>
    </lineage>
</organism>